<name>A0A0E9PWZ3_ANGAN</name>
<dbReference type="PROSITE" id="PS51257">
    <property type="entry name" value="PROKAR_LIPOPROTEIN"/>
    <property type="match status" value="1"/>
</dbReference>
<dbReference type="AlphaFoldDB" id="A0A0E9PWZ3"/>
<protein>
    <submittedName>
        <fullName evidence="1">Uncharacterized protein</fullName>
    </submittedName>
</protein>
<evidence type="ECO:0000313" key="1">
    <source>
        <dbReference type="EMBL" id="JAH08378.1"/>
    </source>
</evidence>
<dbReference type="EMBL" id="GBXM01100199">
    <property type="protein sequence ID" value="JAH08378.1"/>
    <property type="molecule type" value="Transcribed_RNA"/>
</dbReference>
<organism evidence="1">
    <name type="scientific">Anguilla anguilla</name>
    <name type="common">European freshwater eel</name>
    <name type="synonym">Muraena anguilla</name>
    <dbReference type="NCBI Taxonomy" id="7936"/>
    <lineage>
        <taxon>Eukaryota</taxon>
        <taxon>Metazoa</taxon>
        <taxon>Chordata</taxon>
        <taxon>Craniata</taxon>
        <taxon>Vertebrata</taxon>
        <taxon>Euteleostomi</taxon>
        <taxon>Actinopterygii</taxon>
        <taxon>Neopterygii</taxon>
        <taxon>Teleostei</taxon>
        <taxon>Anguilliformes</taxon>
        <taxon>Anguillidae</taxon>
        <taxon>Anguilla</taxon>
    </lineage>
</organism>
<reference evidence="1" key="2">
    <citation type="journal article" date="2015" name="Fish Shellfish Immunol.">
        <title>Early steps in the European eel (Anguilla anguilla)-Vibrio vulnificus interaction in the gills: Role of the RtxA13 toxin.</title>
        <authorList>
            <person name="Callol A."/>
            <person name="Pajuelo D."/>
            <person name="Ebbesson L."/>
            <person name="Teles M."/>
            <person name="MacKenzie S."/>
            <person name="Amaro C."/>
        </authorList>
    </citation>
    <scope>NUCLEOTIDE SEQUENCE</scope>
</reference>
<sequence>MYTKLILALKISLQNTVLFTACTEILCPVITFYHANYKNCSSYWFRRKAL</sequence>
<accession>A0A0E9PWZ3</accession>
<dbReference type="EMBL" id="GBXM01097572">
    <property type="protein sequence ID" value="JAH11005.1"/>
    <property type="molecule type" value="Transcribed_RNA"/>
</dbReference>
<reference evidence="1" key="1">
    <citation type="submission" date="2014-11" db="EMBL/GenBank/DDBJ databases">
        <authorList>
            <person name="Amaro Gonzalez C."/>
        </authorList>
    </citation>
    <scope>NUCLEOTIDE SEQUENCE</scope>
</reference>
<proteinExistence type="predicted"/>